<evidence type="ECO:0000256" key="8">
    <source>
        <dbReference type="SAM" id="Coils"/>
    </source>
</evidence>
<comment type="caution">
    <text evidence="10">The sequence shown here is derived from an EMBL/GenBank/DDBJ whole genome shotgun (WGS) entry which is preliminary data.</text>
</comment>
<dbReference type="OrthoDB" id="7696986at2759"/>
<feature type="transmembrane region" description="Helical" evidence="9">
    <location>
        <begin position="383"/>
        <end position="405"/>
    </location>
</feature>
<feature type="transmembrane region" description="Helical" evidence="9">
    <location>
        <begin position="440"/>
        <end position="457"/>
    </location>
</feature>
<evidence type="ECO:0000256" key="6">
    <source>
        <dbReference type="ARBA" id="ARBA00023170"/>
    </source>
</evidence>
<evidence type="ECO:0000313" key="10">
    <source>
        <dbReference type="EMBL" id="OXU29394.1"/>
    </source>
</evidence>
<name>A0A232FF59_9HYME</name>
<gene>
    <name evidence="10" type="ORF">TSAR_015209</name>
</gene>
<accession>A0A232FF59</accession>
<proteinExistence type="predicted"/>
<evidence type="ECO:0000256" key="2">
    <source>
        <dbReference type="ARBA" id="ARBA00022475"/>
    </source>
</evidence>
<evidence type="ECO:0000256" key="1">
    <source>
        <dbReference type="ARBA" id="ARBA00004651"/>
    </source>
</evidence>
<feature type="non-terminal residue" evidence="10">
    <location>
        <position position="2131"/>
    </location>
</feature>
<sequence length="2131" mass="244139">MKCTAAENNLYEPSTLIVVLTEDSSLANHDEEVEFQDRSVKLTTSIFLVNLEDRRIMKIIFAHLLCVLMIVSALSIVEMELMDRVTDYMAQNLKTRRVTLVIVDSVDKLSPASEIVIKRIVEIFPCLGVQLEDNESMRRLLKLRSEGTALKVVLVEVKSELDVVQKLGRTIDFLLRFFAEISRGKCLIFLVSLDETSRVTHFLKSFFRLAWQYGFLDISVIEFTLDMDEVFLHWFDPFHDSYHREDCRLAERLKIFPRKLDDLNGYTLRTTFFEDIPLVMLNRDSDEEDTWNTVQGLDVAITITLSKTLNFTPVLVPAEGRAIIPMVDPDSALTDHLVDFVVNFYGIIGSVSLDELHFQPSIFLLPFSNHLIIRQRGTYETSVSLDLMVSLALVAVILLIFYIFARIVHLDSNLWTAYNLLKILIGNSPRLRLLAPHEKVFLLCVVLASALLSLQILQRALDIYLVRERFLDLRNLADLLNSGIVPSITRDSKRFLSRSSGENPVLKDLLFRSSEIIDEEGVAKCVVDLIEDQQKTSVNGCEVNTVLGKLVTTSFSEYRGSGWIISFVEEPLQPAWTAMAFIRSSPYVDRFDQVLRRFQEAGLTMHWYEETTRNYSFNYKDLAGNRRLYREEEEEIQSITEQEADLRIDDWISRVDCLYLNLSIVLTNSIDTDVLITDLAKHVTRNELRMRSVTIVSRSPIGNLSTLSLRLVQKIINSYPSLLITDYSPVRRRFSCRSSRWLLLLRAQRSTVNVVLVEQIEGANFSTILAEHLDFLVNITPKMSRAKCVFIFFHEIGTSLELKDFFRYAWSKKFLNIVLIELMRSKMSREMLTPLRENFEYQAILHQYNPFTDTYERNILLQGIKSLFVDKLRNLHGFPLKVGIFDDIPTILLARNFTGRGIWDVVQGLDVLITRTLVETMNFTVVIEVTDSNSPAWPYFNVSYEFIDDAIKNERIDFCVNFYGIIGSTSVEDFFFESSIVLYPFTNHVIVKQYANLNLKVSYNLAVIVGAVILVVMIIASGIWLLGYDSKTWTTYNITKVLIGNAIKPEPRLPLERLAFVSLAFVSSLFSVQILEELFDRCLWQESFKEFATLDDLLHSGIVPSITNDTKLLNTHNYTTLEKLFNESSTIESEDKVTLCLESLISNELRSVNGCEVDGTLGRFVARGFSHMHEGGWVISFVEEPIVQPCWAAMIFTKQSPYVEGFNVVLRRFSEAGLIDFWSSSGFRNFTRIYRDYFGVHRMHLSISASHRNRHLARARQVPLSKKVLGVVIIGEFVSYYAIDHVIRYIRSNQKIYLTTIHSKTPKYLSATSAKFLQKIVSQFPSLTVNTSELSSVPTPDSNNERLTGVKRRLYLRSQRKSLNVILVDDSRQNYVERLFFEHIQFLVDFSLNTTRPKCIFFFVNDSSRRSRLREFFDFAWGHHFLDVVVIELLKFSRISRHLRNDLQHSSAILHQFNPFNNLYQDSDLLQTNQLFEDKLNNLHGYHLHPGMYNDLPMVMIKSNYVGNDAFNMAQGVDVAITRTLVEKLNFTAKLKIMYLQSSNFKKLNVSGSYIDRIGRSLSKGTIDFAVNFFGMIGRKPLEDLPFETTIFLYPFSTNLIVRQYGKPVIKLSHNLMIIMLVITITVVIFSLFIRLIQLDTKFWSARNIIKVLVGSPTSVNYSKCYEKILFVSLFVISSALSVNILEQLLDIYLWQDLFPELTSLQDVVNAGIVPSITQGSKKVIPAYDNVALKQLLRESTTIESEENEAECIEMLINKKSVNGCEVDSNLGRLVAGSYGNKDRGWIISFVEEPIIQSCWAAMIMTKTSPYVYQFNRIMRIFVDSGLMNNWYRSTLRNFTYVYKNFVNETPLHYYDDAYSVRNQMMILENFSKNDKAQLNSKMTLILIIGNSISCFVLAFEFLLAYCMRKVKGKKLERYIRVFEHCLHIPQNPVPVGQYIDEDPRPTRNIAELGIGGEQAKHRHSVTPISHLLDAHHRSTRIGDANLFFLLPTGAELILRHDHLLPGVVVPTGRSIGQSDVRHQLEVGPTSTRQLSPTSDLKPLRLGRPCRSNEFTEDYVLGQSQQCQIVTPTCTIPAVLLVHYAPLYGINAMLRDAGRAVVGVSVRQTIQRRRDVVLAQANSAQSPVGSQ</sequence>
<feature type="transmembrane region" description="Helical" evidence="9">
    <location>
        <begin position="56"/>
        <end position="77"/>
    </location>
</feature>
<evidence type="ECO:0000256" key="7">
    <source>
        <dbReference type="ARBA" id="ARBA00023180"/>
    </source>
</evidence>
<reference evidence="10 11" key="1">
    <citation type="journal article" date="2017" name="Curr. Biol.">
        <title>The Evolution of Venom by Co-option of Single-Copy Genes.</title>
        <authorList>
            <person name="Martinson E.O."/>
            <person name="Mrinalini"/>
            <person name="Kelkar Y.D."/>
            <person name="Chang C.H."/>
            <person name="Werren J.H."/>
        </authorList>
    </citation>
    <scope>NUCLEOTIDE SEQUENCE [LARGE SCALE GENOMIC DNA]</scope>
    <source>
        <strain evidence="10 11">Alberta</strain>
        <tissue evidence="10">Whole body</tissue>
    </source>
</reference>
<dbReference type="Proteomes" id="UP000215335">
    <property type="component" value="Unassembled WGS sequence"/>
</dbReference>
<dbReference type="STRING" id="543379.A0A232FF59"/>
<keyword evidence="11" id="KW-1185">Reference proteome</keyword>
<keyword evidence="3 9" id="KW-0812">Transmembrane</keyword>
<keyword evidence="7" id="KW-0325">Glycoprotein</keyword>
<evidence type="ECO:0000256" key="5">
    <source>
        <dbReference type="ARBA" id="ARBA00023136"/>
    </source>
</evidence>
<evidence type="ECO:0000256" key="9">
    <source>
        <dbReference type="SAM" id="Phobius"/>
    </source>
</evidence>
<keyword evidence="4 9" id="KW-1133">Transmembrane helix</keyword>
<keyword evidence="8" id="KW-0175">Coiled coil</keyword>
<dbReference type="SUPFAM" id="SSF53850">
    <property type="entry name" value="Periplasmic binding protein-like II"/>
    <property type="match status" value="2"/>
</dbReference>
<dbReference type="EMBL" id="NNAY01000295">
    <property type="protein sequence ID" value="OXU29394.1"/>
    <property type="molecule type" value="Genomic_DNA"/>
</dbReference>
<keyword evidence="2" id="KW-1003">Cell membrane</keyword>
<protein>
    <submittedName>
        <fullName evidence="10">Uncharacterized protein</fullName>
    </submittedName>
</protein>
<feature type="transmembrane region" description="Helical" evidence="9">
    <location>
        <begin position="1883"/>
        <end position="1908"/>
    </location>
</feature>
<keyword evidence="5 9" id="KW-0472">Membrane</keyword>
<dbReference type="PANTHER" id="PTHR42643">
    <property type="entry name" value="IONOTROPIC RECEPTOR 20A-RELATED"/>
    <property type="match status" value="1"/>
</dbReference>
<feature type="transmembrane region" description="Helical" evidence="9">
    <location>
        <begin position="1616"/>
        <end position="1637"/>
    </location>
</feature>
<evidence type="ECO:0000313" key="11">
    <source>
        <dbReference type="Proteomes" id="UP000215335"/>
    </source>
</evidence>
<comment type="subcellular location">
    <subcellularLocation>
        <location evidence="1">Cell membrane</location>
        <topology evidence="1">Multi-pass membrane protein</topology>
    </subcellularLocation>
</comment>
<dbReference type="InterPro" id="IPR052192">
    <property type="entry name" value="Insect_Ionotropic_Sensory_Rcpt"/>
</dbReference>
<evidence type="ECO:0000256" key="4">
    <source>
        <dbReference type="ARBA" id="ARBA00022989"/>
    </source>
</evidence>
<dbReference type="GO" id="GO:0005886">
    <property type="term" value="C:plasma membrane"/>
    <property type="evidence" value="ECO:0007669"/>
    <property type="project" value="UniProtKB-SubCell"/>
</dbReference>
<organism evidence="10 11">
    <name type="scientific">Trichomalopsis sarcophagae</name>
    <dbReference type="NCBI Taxonomy" id="543379"/>
    <lineage>
        <taxon>Eukaryota</taxon>
        <taxon>Metazoa</taxon>
        <taxon>Ecdysozoa</taxon>
        <taxon>Arthropoda</taxon>
        <taxon>Hexapoda</taxon>
        <taxon>Insecta</taxon>
        <taxon>Pterygota</taxon>
        <taxon>Neoptera</taxon>
        <taxon>Endopterygota</taxon>
        <taxon>Hymenoptera</taxon>
        <taxon>Apocrita</taxon>
        <taxon>Proctotrupomorpha</taxon>
        <taxon>Chalcidoidea</taxon>
        <taxon>Pteromalidae</taxon>
        <taxon>Pteromalinae</taxon>
        <taxon>Trichomalopsis</taxon>
    </lineage>
</organism>
<keyword evidence="6" id="KW-0675">Receptor</keyword>
<feature type="coiled-coil region" evidence="8">
    <location>
        <begin position="622"/>
        <end position="649"/>
    </location>
</feature>
<evidence type="ECO:0000256" key="3">
    <source>
        <dbReference type="ARBA" id="ARBA00022692"/>
    </source>
</evidence>
<feature type="transmembrane region" description="Helical" evidence="9">
    <location>
        <begin position="1001"/>
        <end position="1026"/>
    </location>
</feature>
<feature type="transmembrane region" description="Helical" evidence="9">
    <location>
        <begin position="1058"/>
        <end position="1079"/>
    </location>
</feature>
<dbReference type="PANTHER" id="PTHR42643:SF30">
    <property type="entry name" value="IONOTROPIC RECEPTOR 40A-RELATED"/>
    <property type="match status" value="1"/>
</dbReference>